<evidence type="ECO:0000313" key="1">
    <source>
        <dbReference type="EMBL" id="MDQ4213306.1"/>
    </source>
</evidence>
<accession>A0ABU0XE19</accession>
<evidence type="ECO:0000313" key="2">
    <source>
        <dbReference type="Proteomes" id="UP001230289"/>
    </source>
</evidence>
<comment type="caution">
    <text evidence="1">The sequence shown here is derived from an EMBL/GenBank/DDBJ whole genome shotgun (WGS) entry which is preliminary data.</text>
</comment>
<dbReference type="Proteomes" id="UP001230289">
    <property type="component" value="Unassembled WGS sequence"/>
</dbReference>
<sequence>MAVSKPVRPSMLIRGTVLGIENQPEYDREGKKTGNVGRRDVKLLQEGFSVADVRFPNRPDAPPVPGVGEVIGLMVELGESREWGSSLTVVGYVTGDELEAFHALMQPATK</sequence>
<dbReference type="EMBL" id="JAVFCB010000002">
    <property type="protein sequence ID" value="MDQ4213306.1"/>
    <property type="molecule type" value="Genomic_DNA"/>
</dbReference>
<reference evidence="1 2" key="1">
    <citation type="submission" date="2023-08" db="EMBL/GenBank/DDBJ databases">
        <title>Microbacterium sp. nov., isolated from a waste landfill.</title>
        <authorList>
            <person name="Wen W."/>
        </authorList>
    </citation>
    <scope>NUCLEOTIDE SEQUENCE [LARGE SCALE GENOMIC DNA]</scope>
    <source>
        <strain evidence="1 2">ASV81</strain>
    </source>
</reference>
<organism evidence="1 2">
    <name type="scientific">Microbacterium capsulatum</name>
    <dbReference type="NCBI Taxonomy" id="3041921"/>
    <lineage>
        <taxon>Bacteria</taxon>
        <taxon>Bacillati</taxon>
        <taxon>Actinomycetota</taxon>
        <taxon>Actinomycetes</taxon>
        <taxon>Micrococcales</taxon>
        <taxon>Microbacteriaceae</taxon>
        <taxon>Microbacterium</taxon>
    </lineage>
</organism>
<name>A0ABU0XE19_9MICO</name>
<gene>
    <name evidence="1" type="ORF">RBR11_05205</name>
</gene>
<proteinExistence type="predicted"/>
<dbReference type="RefSeq" id="WP_308488237.1">
    <property type="nucleotide sequence ID" value="NZ_JAVFCB010000002.1"/>
</dbReference>
<protein>
    <submittedName>
        <fullName evidence="1">Uncharacterized protein</fullName>
    </submittedName>
</protein>
<keyword evidence="2" id="KW-1185">Reference proteome</keyword>